<evidence type="ECO:0000256" key="5">
    <source>
        <dbReference type="ARBA" id="ARBA00022840"/>
    </source>
</evidence>
<dbReference type="OrthoDB" id="9801219at2"/>
<evidence type="ECO:0000256" key="4">
    <source>
        <dbReference type="ARBA" id="ARBA00022777"/>
    </source>
</evidence>
<feature type="domain" description="Carbohydrate kinase PfkB" evidence="7">
    <location>
        <begin position="5"/>
        <end position="295"/>
    </location>
</feature>
<dbReference type="GO" id="GO:0016301">
    <property type="term" value="F:kinase activity"/>
    <property type="evidence" value="ECO:0007669"/>
    <property type="project" value="UniProtKB-KW"/>
</dbReference>
<keyword evidence="2 6" id="KW-0808">Transferase</keyword>
<dbReference type="GO" id="GO:0005524">
    <property type="term" value="F:ATP binding"/>
    <property type="evidence" value="ECO:0007669"/>
    <property type="project" value="UniProtKB-KW"/>
</dbReference>
<proteinExistence type="inferred from homology"/>
<dbReference type="Proteomes" id="UP000295172">
    <property type="component" value="Unassembled WGS sequence"/>
</dbReference>
<comment type="caution">
    <text evidence="8">The sequence shown here is derived from an EMBL/GenBank/DDBJ whole genome shotgun (WGS) entry which is preliminary data.</text>
</comment>
<dbReference type="AlphaFoldDB" id="A0A4R4XB88"/>
<accession>A0A4R4XB88</accession>
<evidence type="ECO:0000256" key="3">
    <source>
        <dbReference type="ARBA" id="ARBA00022741"/>
    </source>
</evidence>
<dbReference type="PIRSF" id="PIRSF000535">
    <property type="entry name" value="1PFK/6PFK/LacC"/>
    <property type="match status" value="1"/>
</dbReference>
<dbReference type="InterPro" id="IPR029056">
    <property type="entry name" value="Ribokinase-like"/>
</dbReference>
<dbReference type="InterPro" id="IPR011611">
    <property type="entry name" value="PfkB_dom"/>
</dbReference>
<evidence type="ECO:0000256" key="2">
    <source>
        <dbReference type="ARBA" id="ARBA00022679"/>
    </source>
</evidence>
<evidence type="ECO:0000313" key="8">
    <source>
        <dbReference type="EMBL" id="TDD27888.1"/>
    </source>
</evidence>
<keyword evidence="5" id="KW-0067">ATP-binding</keyword>
<keyword evidence="3" id="KW-0547">Nucleotide-binding</keyword>
<sequence>MTRRLLCVGVAASLDRYLWLPRYEFGNVNRPSRVLELAGGKAFNVARAATGLQVATHVVAQVGGHTGEALRTLVQRDGICAELVVGSSNTRQCTCLLDEATHRVTEVYEPVPPRTAQDDARMDAAFTRALHQLTLGDFLVISGRLPSGGDPRLFANWVRLGKQYGLTVIVDSEGEALANALQECPDIVKVNVDEAATALAPHASHEPTALATRLAQLTGGLAIVTAGAEGACAATSSEVGALCPPEIENGAPAGSGDSFIAGIVAVLQEPGTRLADLPKVLQAGTAASRVNVRHFIAGDVTMDAWLEERDHLRLTR</sequence>
<comment type="similarity">
    <text evidence="1">Belongs to the carbohydrate kinase PfkB family.</text>
</comment>
<keyword evidence="4" id="KW-0418">Kinase</keyword>
<dbReference type="InterPro" id="IPR017583">
    <property type="entry name" value="Tagatose/fructose_Pkinase"/>
</dbReference>
<name>A0A4R4XB88_9ACTN</name>
<gene>
    <name evidence="8" type="ORF">E1218_08820</name>
</gene>
<protein>
    <recommendedName>
        <fullName evidence="7">Carbohydrate kinase PfkB domain-containing protein</fullName>
    </recommendedName>
</protein>
<evidence type="ECO:0000256" key="6">
    <source>
        <dbReference type="PIRNR" id="PIRNR000535"/>
    </source>
</evidence>
<evidence type="ECO:0000313" key="9">
    <source>
        <dbReference type="Proteomes" id="UP000295172"/>
    </source>
</evidence>
<dbReference type="EMBL" id="SMKR01000028">
    <property type="protein sequence ID" value="TDD27888.1"/>
    <property type="molecule type" value="Genomic_DNA"/>
</dbReference>
<dbReference type="PANTHER" id="PTHR46566">
    <property type="entry name" value="1-PHOSPHOFRUCTOKINASE-RELATED"/>
    <property type="match status" value="1"/>
</dbReference>
<dbReference type="RefSeq" id="WP_132318137.1">
    <property type="nucleotide sequence ID" value="NZ_SMKR01000028.1"/>
</dbReference>
<dbReference type="Pfam" id="PF00294">
    <property type="entry name" value="PfkB"/>
    <property type="match status" value="1"/>
</dbReference>
<dbReference type="GO" id="GO:0016773">
    <property type="term" value="F:phosphotransferase activity, alcohol group as acceptor"/>
    <property type="evidence" value="ECO:0007669"/>
    <property type="project" value="InterPro"/>
</dbReference>
<reference evidence="8 9" key="1">
    <citation type="submission" date="2019-02" db="EMBL/GenBank/DDBJ databases">
        <title>Draft genome sequences of novel Actinobacteria.</title>
        <authorList>
            <person name="Sahin N."/>
            <person name="Ay H."/>
            <person name="Saygin H."/>
        </authorList>
    </citation>
    <scope>NUCLEOTIDE SEQUENCE [LARGE SCALE GENOMIC DNA]</scope>
    <source>
        <strain evidence="8 9">16K104</strain>
    </source>
</reference>
<organism evidence="8 9">
    <name type="scientific">Kribbella turkmenica</name>
    <dbReference type="NCBI Taxonomy" id="2530375"/>
    <lineage>
        <taxon>Bacteria</taxon>
        <taxon>Bacillati</taxon>
        <taxon>Actinomycetota</taxon>
        <taxon>Actinomycetes</taxon>
        <taxon>Propionibacteriales</taxon>
        <taxon>Kribbellaceae</taxon>
        <taxon>Kribbella</taxon>
    </lineage>
</organism>
<evidence type="ECO:0000259" key="7">
    <source>
        <dbReference type="Pfam" id="PF00294"/>
    </source>
</evidence>
<dbReference type="GO" id="GO:0005975">
    <property type="term" value="P:carbohydrate metabolic process"/>
    <property type="evidence" value="ECO:0007669"/>
    <property type="project" value="InterPro"/>
</dbReference>
<dbReference type="Gene3D" id="3.40.1190.20">
    <property type="match status" value="1"/>
</dbReference>
<keyword evidence="9" id="KW-1185">Reference proteome</keyword>
<dbReference type="PANTHER" id="PTHR46566:SF2">
    <property type="entry name" value="ATP-DEPENDENT 6-PHOSPHOFRUCTOKINASE ISOZYME 2"/>
    <property type="match status" value="1"/>
</dbReference>
<dbReference type="SUPFAM" id="SSF53613">
    <property type="entry name" value="Ribokinase-like"/>
    <property type="match status" value="1"/>
</dbReference>
<evidence type="ECO:0000256" key="1">
    <source>
        <dbReference type="ARBA" id="ARBA00010688"/>
    </source>
</evidence>